<organism evidence="1 2">
    <name type="scientific">Brevundimonas phage vB_BpoS-Babayka</name>
    <dbReference type="NCBI Taxonomy" id="2948596"/>
    <lineage>
        <taxon>Viruses</taxon>
        <taxon>Duplodnaviria</taxon>
        <taxon>Heunggongvirae</taxon>
        <taxon>Uroviricota</taxon>
        <taxon>Caudoviricetes</taxon>
        <taxon>Autographivirales</taxon>
        <taxon>Autonotataviridae</taxon>
        <taxon>Conareevirus</taxon>
        <taxon>Conareevirus babayka</taxon>
    </lineage>
</organism>
<gene>
    <name evidence="1" type="ORF">BABAYKA_00240</name>
</gene>
<sequence>MTIRTGLISLSLLLSLSACAGKQVVYSVGIPPAELMADCVEPRPRLVTNEDLTNGYLDMRQALRVCNADKKALRAWAEEVTAENPK</sequence>
<dbReference type="PROSITE" id="PS51257">
    <property type="entry name" value="PROKAR_LIPOPROTEIN"/>
    <property type="match status" value="1"/>
</dbReference>
<accession>A0A9E7SNC1</accession>
<reference evidence="1" key="1">
    <citation type="submission" date="2022-05" db="EMBL/GenBank/DDBJ databases">
        <authorList>
            <person name="Friedrich I."/>
            <person name="Poehlein A."/>
            <person name="Schneider D."/>
            <person name="Hertel R."/>
            <person name="Daniel R."/>
        </authorList>
    </citation>
    <scope>NUCLEOTIDE SEQUENCE</scope>
</reference>
<keyword evidence="2" id="KW-1185">Reference proteome</keyword>
<evidence type="ECO:0000313" key="1">
    <source>
        <dbReference type="EMBL" id="USN16827.1"/>
    </source>
</evidence>
<dbReference type="EMBL" id="ON529868">
    <property type="protein sequence ID" value="USN16827.1"/>
    <property type="molecule type" value="Genomic_DNA"/>
</dbReference>
<dbReference type="Pfam" id="PF23793">
    <property type="entry name" value="LysC"/>
    <property type="match status" value="1"/>
</dbReference>
<evidence type="ECO:0000313" key="2">
    <source>
        <dbReference type="Proteomes" id="UP001057237"/>
    </source>
</evidence>
<keyword evidence="1" id="KW-0449">Lipoprotein</keyword>
<dbReference type="Proteomes" id="UP001057237">
    <property type="component" value="Segment"/>
</dbReference>
<name>A0A9E7SNC1_9CAUD</name>
<protein>
    <submittedName>
        <fullName evidence="1">Spanin outer lipoprotein subunit</fullName>
    </submittedName>
</protein>
<proteinExistence type="predicted"/>
<dbReference type="InterPro" id="IPR058979">
    <property type="entry name" value="LysC-like"/>
</dbReference>